<keyword evidence="6" id="KW-1185">Reference proteome</keyword>
<dbReference type="EMBL" id="CP025197">
    <property type="protein sequence ID" value="AUG56039.1"/>
    <property type="molecule type" value="Genomic_DNA"/>
</dbReference>
<feature type="chain" id="PRO_5039532509" evidence="4">
    <location>
        <begin position="25"/>
        <end position="445"/>
    </location>
</feature>
<reference evidence="5 6" key="1">
    <citation type="submission" date="2017-12" db="EMBL/GenBank/DDBJ databases">
        <title>Complete genome sequence of Herbivorax saccincola GGR1, a novel Cellulosome-producing hydrolytic bacterium in a thermophilic biogas plant, established by Illumina and Nanopore MinION sequencing.</title>
        <authorList>
            <person name="Pechtl A."/>
            <person name="Ruckert C."/>
            <person name="Koeck D.E."/>
            <person name="Maus I."/>
            <person name="Winkler A."/>
            <person name="Kalinowski J."/>
            <person name="Puhler A."/>
            <person name="Schwarz W.W."/>
            <person name="Zverlov V.V."/>
            <person name="Schluter A."/>
            <person name="Liebl W."/>
        </authorList>
    </citation>
    <scope>NUCLEOTIDE SEQUENCE [LARGE SCALE GENOMIC DNA]</scope>
    <source>
        <strain evidence="6">SR1</strain>
    </source>
</reference>
<dbReference type="Gene3D" id="3.40.190.10">
    <property type="entry name" value="Periplasmic binding protein-like II"/>
    <property type="match status" value="2"/>
</dbReference>
<evidence type="ECO:0000256" key="4">
    <source>
        <dbReference type="SAM" id="SignalP"/>
    </source>
</evidence>
<name>A0A2K9DY19_9FIRM</name>
<dbReference type="SUPFAM" id="SSF53850">
    <property type="entry name" value="Periplasmic binding protein-like II"/>
    <property type="match status" value="1"/>
</dbReference>
<dbReference type="AlphaFoldDB" id="A0A2K9DY19"/>
<dbReference type="Pfam" id="PF01547">
    <property type="entry name" value="SBP_bac_1"/>
    <property type="match status" value="1"/>
</dbReference>
<dbReference type="InterPro" id="IPR050490">
    <property type="entry name" value="Bact_solute-bd_prot1"/>
</dbReference>
<dbReference type="KEGG" id="hsc:HVS_00250"/>
<evidence type="ECO:0000256" key="1">
    <source>
        <dbReference type="ARBA" id="ARBA00008520"/>
    </source>
</evidence>
<dbReference type="RefSeq" id="WP_101298483.1">
    <property type="nucleotide sequence ID" value="NZ_CP025197.1"/>
</dbReference>
<protein>
    <submittedName>
        <fullName evidence="5">Multiple sugar-binding protein</fullName>
    </submittedName>
</protein>
<feature type="region of interest" description="Disordered" evidence="3">
    <location>
        <begin position="29"/>
        <end position="50"/>
    </location>
</feature>
<evidence type="ECO:0000313" key="5">
    <source>
        <dbReference type="EMBL" id="AUG56039.1"/>
    </source>
</evidence>
<proteinExistence type="inferred from homology"/>
<dbReference type="PANTHER" id="PTHR43649">
    <property type="entry name" value="ARABINOSE-BINDING PROTEIN-RELATED"/>
    <property type="match status" value="1"/>
</dbReference>
<evidence type="ECO:0000256" key="3">
    <source>
        <dbReference type="SAM" id="MobiDB-lite"/>
    </source>
</evidence>
<comment type="similarity">
    <text evidence="1">Belongs to the bacterial solute-binding protein 1 family.</text>
</comment>
<dbReference type="Proteomes" id="UP000233534">
    <property type="component" value="Chromosome"/>
</dbReference>
<keyword evidence="4" id="KW-0732">Signal</keyword>
<gene>
    <name evidence="5" type="primary">msmE</name>
    <name evidence="5" type="ORF">HVS_00250</name>
</gene>
<dbReference type="PANTHER" id="PTHR43649:SF29">
    <property type="entry name" value="OSMOPROTECTIVE COMPOUNDS-BINDING PROTEIN GGTB"/>
    <property type="match status" value="1"/>
</dbReference>
<feature type="signal peptide" evidence="4">
    <location>
        <begin position="1"/>
        <end position="24"/>
    </location>
</feature>
<accession>A0A2K9DY19</accession>
<organism evidence="5 6">
    <name type="scientific">Acetivibrio saccincola</name>
    <dbReference type="NCBI Taxonomy" id="1677857"/>
    <lineage>
        <taxon>Bacteria</taxon>
        <taxon>Bacillati</taxon>
        <taxon>Bacillota</taxon>
        <taxon>Clostridia</taxon>
        <taxon>Eubacteriales</taxon>
        <taxon>Oscillospiraceae</taxon>
        <taxon>Acetivibrio</taxon>
    </lineage>
</organism>
<sequence length="445" mass="48375">MKKKLAIFLACFMALALVFTGCSGKDEGGNVEPTESPGATDKGNANDEGKGANEEIELILWSISTESDAFHNAYTQAIKDFEAANPGVKIKHETFENQSYKTIIATSVAGNDLPDIFYTWGGGFSAPFVDSGNVLALDEYFTDEYKSQINEAALTYQTYNGKVYGVTYTTPISTLFYNKKIFAENGVEPPTTFDELVEVCEKLKANGVTPIGISAKDIWVLAMTHDNLVLKSAGHEKTVSALTRTGQSYDDPDFLKAAESFKKLVDMGAFVDGAAGRTNDEASAEFYAGRVAMFVTGSWMAGSIQQDAENPEDFDAVPYPLLGDKAAATDFMGGAADTLMVSKSSKHPELAAKAAIELARSISKYSYLDGAGLPVWEVDYDDSSVNPLTRKLAGFVEGATSFTLWFDTLMEPEYKDPYLDMLQQLYFGELSPEGFVKGMAENLEK</sequence>
<dbReference type="InterPro" id="IPR006059">
    <property type="entry name" value="SBP"/>
</dbReference>
<evidence type="ECO:0000256" key="2">
    <source>
        <dbReference type="ARBA" id="ARBA00022448"/>
    </source>
</evidence>
<dbReference type="PROSITE" id="PS51257">
    <property type="entry name" value="PROKAR_LIPOPROTEIN"/>
    <property type="match status" value="1"/>
</dbReference>
<evidence type="ECO:0000313" key="6">
    <source>
        <dbReference type="Proteomes" id="UP000233534"/>
    </source>
</evidence>
<keyword evidence="2" id="KW-0813">Transport</keyword>